<dbReference type="AlphaFoldDB" id="A0A498HI99"/>
<proteinExistence type="predicted"/>
<dbReference type="Proteomes" id="UP000290289">
    <property type="component" value="Chromosome 16"/>
</dbReference>
<protein>
    <recommendedName>
        <fullName evidence="4">Secreted protein</fullName>
    </recommendedName>
</protein>
<evidence type="ECO:0000313" key="2">
    <source>
        <dbReference type="EMBL" id="RXH71238.1"/>
    </source>
</evidence>
<dbReference type="STRING" id="3750.A0A498HI99"/>
<evidence type="ECO:0008006" key="4">
    <source>
        <dbReference type="Google" id="ProtNLM"/>
    </source>
</evidence>
<dbReference type="EMBL" id="RDQH01000342">
    <property type="protein sequence ID" value="RXH71238.1"/>
    <property type="molecule type" value="Genomic_DNA"/>
</dbReference>
<feature type="chain" id="PRO_5019799600" description="Secreted protein" evidence="1">
    <location>
        <begin position="32"/>
        <end position="96"/>
    </location>
</feature>
<comment type="caution">
    <text evidence="2">The sequence shown here is derived from an EMBL/GenBank/DDBJ whole genome shotgun (WGS) entry which is preliminary data.</text>
</comment>
<name>A0A498HI99_MALDO</name>
<sequence>MKFRGKASIVKYISLLTAIFSLQLTKVVTEAVNDLIEDIKTCHEQIADLMVELIHQNEMVLTLIRPVENREEVPMCCKEETTIPGLCCCGCSKVCT</sequence>
<reference evidence="2 3" key="1">
    <citation type="submission" date="2018-10" db="EMBL/GenBank/DDBJ databases">
        <title>A high-quality apple genome assembly.</title>
        <authorList>
            <person name="Hu J."/>
        </authorList>
    </citation>
    <scope>NUCLEOTIDE SEQUENCE [LARGE SCALE GENOMIC DNA]</scope>
    <source>
        <strain evidence="3">cv. HFTH1</strain>
        <tissue evidence="2">Young leaf</tissue>
    </source>
</reference>
<keyword evidence="1" id="KW-0732">Signal</keyword>
<keyword evidence="3" id="KW-1185">Reference proteome</keyword>
<evidence type="ECO:0000256" key="1">
    <source>
        <dbReference type="SAM" id="SignalP"/>
    </source>
</evidence>
<feature type="signal peptide" evidence="1">
    <location>
        <begin position="1"/>
        <end position="31"/>
    </location>
</feature>
<accession>A0A498HI99</accession>
<evidence type="ECO:0000313" key="3">
    <source>
        <dbReference type="Proteomes" id="UP000290289"/>
    </source>
</evidence>
<gene>
    <name evidence="2" type="ORF">DVH24_018593</name>
</gene>
<organism evidence="2 3">
    <name type="scientific">Malus domestica</name>
    <name type="common">Apple</name>
    <name type="synonym">Pyrus malus</name>
    <dbReference type="NCBI Taxonomy" id="3750"/>
    <lineage>
        <taxon>Eukaryota</taxon>
        <taxon>Viridiplantae</taxon>
        <taxon>Streptophyta</taxon>
        <taxon>Embryophyta</taxon>
        <taxon>Tracheophyta</taxon>
        <taxon>Spermatophyta</taxon>
        <taxon>Magnoliopsida</taxon>
        <taxon>eudicotyledons</taxon>
        <taxon>Gunneridae</taxon>
        <taxon>Pentapetalae</taxon>
        <taxon>rosids</taxon>
        <taxon>fabids</taxon>
        <taxon>Rosales</taxon>
        <taxon>Rosaceae</taxon>
        <taxon>Amygdaloideae</taxon>
        <taxon>Maleae</taxon>
        <taxon>Malus</taxon>
    </lineage>
</organism>